<reference evidence="1 2" key="1">
    <citation type="journal article" date="2018" name="PLoS ONE">
        <title>The draft genome of Kipferlia bialata reveals reductive genome evolution in fornicate parasites.</title>
        <authorList>
            <person name="Tanifuji G."/>
            <person name="Takabayashi S."/>
            <person name="Kume K."/>
            <person name="Takagi M."/>
            <person name="Nakayama T."/>
            <person name="Kamikawa R."/>
            <person name="Inagaki Y."/>
            <person name="Hashimoto T."/>
        </authorList>
    </citation>
    <scope>NUCLEOTIDE SEQUENCE [LARGE SCALE GENOMIC DNA]</scope>
    <source>
        <strain evidence="1">NY0173</strain>
    </source>
</reference>
<protein>
    <submittedName>
        <fullName evidence="1">Uncharacterized protein</fullName>
    </submittedName>
</protein>
<proteinExistence type="predicted"/>
<sequence length="47" mass="5375">YVYMYNLPNPVTSLNLKGNFLLDHNLHSIAEHLDSSSIHLEEIHIGD</sequence>
<evidence type="ECO:0000313" key="2">
    <source>
        <dbReference type="Proteomes" id="UP000265618"/>
    </source>
</evidence>
<feature type="non-terminal residue" evidence="1">
    <location>
        <position position="47"/>
    </location>
</feature>
<name>A0A391NWG1_9EUKA</name>
<gene>
    <name evidence="1" type="ORF">KIPB_017177</name>
</gene>
<dbReference type="AlphaFoldDB" id="A0A391NWG1"/>
<keyword evidence="2" id="KW-1185">Reference proteome</keyword>
<dbReference type="EMBL" id="BDIP01011214">
    <property type="protein sequence ID" value="GCA65464.1"/>
    <property type="molecule type" value="Genomic_DNA"/>
</dbReference>
<dbReference type="Proteomes" id="UP000265618">
    <property type="component" value="Unassembled WGS sequence"/>
</dbReference>
<accession>A0A391NWG1</accession>
<feature type="non-terminal residue" evidence="1">
    <location>
        <position position="1"/>
    </location>
</feature>
<comment type="caution">
    <text evidence="1">The sequence shown here is derived from an EMBL/GenBank/DDBJ whole genome shotgun (WGS) entry which is preliminary data.</text>
</comment>
<organism evidence="1 2">
    <name type="scientific">Kipferlia bialata</name>
    <dbReference type="NCBI Taxonomy" id="797122"/>
    <lineage>
        <taxon>Eukaryota</taxon>
        <taxon>Metamonada</taxon>
        <taxon>Carpediemonas-like organisms</taxon>
        <taxon>Kipferlia</taxon>
    </lineage>
</organism>
<evidence type="ECO:0000313" key="1">
    <source>
        <dbReference type="EMBL" id="GCA65464.1"/>
    </source>
</evidence>